<dbReference type="InterPro" id="IPR003439">
    <property type="entry name" value="ABC_transporter-like_ATP-bd"/>
</dbReference>
<evidence type="ECO:0000256" key="2">
    <source>
        <dbReference type="ARBA" id="ARBA00022741"/>
    </source>
</evidence>
<dbReference type="InterPro" id="IPR047641">
    <property type="entry name" value="ABC_transpr_MalK/UgpC-like"/>
</dbReference>
<dbReference type="GO" id="GO:0016887">
    <property type="term" value="F:ATP hydrolysis activity"/>
    <property type="evidence" value="ECO:0007669"/>
    <property type="project" value="InterPro"/>
</dbReference>
<dbReference type="CDD" id="cd03301">
    <property type="entry name" value="ABC_MalK_N"/>
    <property type="match status" value="1"/>
</dbReference>
<dbReference type="PATRIC" id="fig|1348973.3.peg.4581"/>
<dbReference type="InterPro" id="IPR027417">
    <property type="entry name" value="P-loop_NTPase"/>
</dbReference>
<name>A0A072NGX3_SCHAZ</name>
<dbReference type="Proteomes" id="UP000027936">
    <property type="component" value="Unassembled WGS sequence"/>
</dbReference>
<dbReference type="RefSeq" id="WP_035198838.1">
    <property type="nucleotide sequence ID" value="NZ_JJRY01000035.1"/>
</dbReference>
<dbReference type="InterPro" id="IPR040582">
    <property type="entry name" value="OB_MalK-like"/>
</dbReference>
<dbReference type="AlphaFoldDB" id="A0A072NGX3"/>
<keyword evidence="1" id="KW-0813">Transport</keyword>
<dbReference type="InterPro" id="IPR003593">
    <property type="entry name" value="AAA+_ATPase"/>
</dbReference>
<dbReference type="PROSITE" id="PS00211">
    <property type="entry name" value="ABC_TRANSPORTER_1"/>
    <property type="match status" value="1"/>
</dbReference>
<dbReference type="Gene3D" id="2.40.50.140">
    <property type="entry name" value="Nucleic acid-binding proteins"/>
    <property type="match status" value="1"/>
</dbReference>
<dbReference type="Pfam" id="PF17912">
    <property type="entry name" value="OB_MalK"/>
    <property type="match status" value="1"/>
</dbReference>
<dbReference type="Pfam" id="PF00005">
    <property type="entry name" value="ABC_tran"/>
    <property type="match status" value="1"/>
</dbReference>
<dbReference type="Gene3D" id="3.40.50.300">
    <property type="entry name" value="P-loop containing nucleotide triphosphate hydrolases"/>
    <property type="match status" value="1"/>
</dbReference>
<dbReference type="Pfam" id="PF03459">
    <property type="entry name" value="TOBE"/>
    <property type="match status" value="1"/>
</dbReference>
<dbReference type="InterPro" id="IPR012340">
    <property type="entry name" value="NA-bd_OB-fold"/>
</dbReference>
<accession>A0A072NGX3</accession>
<dbReference type="GO" id="GO:0055052">
    <property type="term" value="C:ATP-binding cassette (ABC) transporter complex, substrate-binding subunit-containing"/>
    <property type="evidence" value="ECO:0007669"/>
    <property type="project" value="TreeGrafter"/>
</dbReference>
<dbReference type="InterPro" id="IPR005116">
    <property type="entry name" value="Transp-assoc_OB_typ1"/>
</dbReference>
<reference evidence="5 6" key="1">
    <citation type="submission" date="2014-04" db="EMBL/GenBank/DDBJ databases">
        <title>Draft genome sequence of Bacillus azotoformans MEV2011, a (co-) denitrifying strain unable to grow in the presence of oxygen.</title>
        <authorList>
            <person name="Nielsen M."/>
            <person name="Schreiber L."/>
            <person name="Finster K."/>
            <person name="Schramm A."/>
        </authorList>
    </citation>
    <scope>NUCLEOTIDE SEQUENCE [LARGE SCALE GENOMIC DNA]</scope>
    <source>
        <strain evidence="5 6">MEV2011</strain>
    </source>
</reference>
<dbReference type="InterPro" id="IPR017871">
    <property type="entry name" value="ABC_transporter-like_CS"/>
</dbReference>
<dbReference type="OrthoDB" id="9802264at2"/>
<organism evidence="5 6">
    <name type="scientific">Schinkia azotoformans MEV2011</name>
    <dbReference type="NCBI Taxonomy" id="1348973"/>
    <lineage>
        <taxon>Bacteria</taxon>
        <taxon>Bacillati</taxon>
        <taxon>Bacillota</taxon>
        <taxon>Bacilli</taxon>
        <taxon>Bacillales</taxon>
        <taxon>Bacillaceae</taxon>
        <taxon>Calidifontibacillus/Schinkia group</taxon>
        <taxon>Schinkia</taxon>
    </lineage>
</organism>
<feature type="domain" description="ABC transporter" evidence="4">
    <location>
        <begin position="4"/>
        <end position="235"/>
    </location>
</feature>
<protein>
    <submittedName>
        <fullName evidence="5">Carbohydrate ABC transporter ATP-binding protein, CUT1 family</fullName>
    </submittedName>
</protein>
<evidence type="ECO:0000256" key="3">
    <source>
        <dbReference type="ARBA" id="ARBA00022840"/>
    </source>
</evidence>
<dbReference type="FunFam" id="3.40.50.300:FF:000042">
    <property type="entry name" value="Maltose/maltodextrin ABC transporter, ATP-binding protein"/>
    <property type="match status" value="1"/>
</dbReference>
<dbReference type="SUPFAM" id="SSF50331">
    <property type="entry name" value="MOP-like"/>
    <property type="match status" value="1"/>
</dbReference>
<comment type="caution">
    <text evidence="5">The sequence shown here is derived from an EMBL/GenBank/DDBJ whole genome shotgun (WGS) entry which is preliminary data.</text>
</comment>
<dbReference type="PANTHER" id="PTHR43875:SF1">
    <property type="entry name" value="OSMOPROTECTIVE COMPOUNDS UPTAKE ATP-BINDING PROTEIN GGTA"/>
    <property type="match status" value="1"/>
</dbReference>
<evidence type="ECO:0000313" key="6">
    <source>
        <dbReference type="Proteomes" id="UP000027936"/>
    </source>
</evidence>
<keyword evidence="3 5" id="KW-0067">ATP-binding</keyword>
<proteinExistence type="predicted"/>
<dbReference type="SUPFAM" id="SSF52540">
    <property type="entry name" value="P-loop containing nucleoside triphosphate hydrolases"/>
    <property type="match status" value="1"/>
</dbReference>
<dbReference type="PROSITE" id="PS50893">
    <property type="entry name" value="ABC_TRANSPORTER_2"/>
    <property type="match status" value="1"/>
</dbReference>
<keyword evidence="2" id="KW-0547">Nucleotide-binding</keyword>
<dbReference type="PANTHER" id="PTHR43875">
    <property type="entry name" value="MALTODEXTRIN IMPORT ATP-BINDING PROTEIN MSMX"/>
    <property type="match status" value="1"/>
</dbReference>
<gene>
    <name evidence="5" type="ORF">M670_04710</name>
</gene>
<dbReference type="NCBIfam" id="NF008653">
    <property type="entry name" value="PRK11650.1"/>
    <property type="match status" value="1"/>
</dbReference>
<dbReference type="SMART" id="SM00382">
    <property type="entry name" value="AAA"/>
    <property type="match status" value="1"/>
</dbReference>
<sequence length="374" mass="42212">MADIRLEHIYKTYNKNVTVVKDFNLHIEDKEFIVFVGPSGCGKSTILRMIAGLEEITDGHLYINEKLVNDVAPKERDIAMVFQNYALYPHMNVYDNMAFGLKLRKINKADIDRRVKEAAAILGLEDYLDRKPKALSGGQRQRVALGRAIVRDAQVFLMDEPLSNLDAKLRVQMRSEILKLHQRLGTTTIYVTHDQTEAMTMATRIVVLKDGLIQQVGSPEEVYNRPENIFVGGFIGSPAMNFFKGVLKENRTFMIGTTSIKVPGKTMKMLQENGYINKELVLGIRPENIKEDPEFLQASPDTVVKVKIDVVELTGAEMILYSTIEGQDLLARINSRTAIHGGQEIELGLEMNKAHFFDKETEERIGKALGLDKK</sequence>
<dbReference type="InterPro" id="IPR008995">
    <property type="entry name" value="Mo/tungstate-bd_C_term_dom"/>
</dbReference>
<dbReference type="InterPro" id="IPR015855">
    <property type="entry name" value="ABC_transpr_MalK-like"/>
</dbReference>
<dbReference type="GO" id="GO:0005524">
    <property type="term" value="F:ATP binding"/>
    <property type="evidence" value="ECO:0007669"/>
    <property type="project" value="UniProtKB-KW"/>
</dbReference>
<dbReference type="EMBL" id="JJRY01000035">
    <property type="protein sequence ID" value="KEF36113.1"/>
    <property type="molecule type" value="Genomic_DNA"/>
</dbReference>
<dbReference type="GO" id="GO:0140359">
    <property type="term" value="F:ABC-type transporter activity"/>
    <property type="evidence" value="ECO:0007669"/>
    <property type="project" value="InterPro"/>
</dbReference>
<evidence type="ECO:0000259" key="4">
    <source>
        <dbReference type="PROSITE" id="PS50893"/>
    </source>
</evidence>
<evidence type="ECO:0000256" key="1">
    <source>
        <dbReference type="ARBA" id="ARBA00022448"/>
    </source>
</evidence>
<dbReference type="GO" id="GO:0008643">
    <property type="term" value="P:carbohydrate transport"/>
    <property type="evidence" value="ECO:0007669"/>
    <property type="project" value="InterPro"/>
</dbReference>
<dbReference type="Gene3D" id="2.40.50.100">
    <property type="match status" value="1"/>
</dbReference>
<evidence type="ECO:0000313" key="5">
    <source>
        <dbReference type="EMBL" id="KEF36113.1"/>
    </source>
</evidence>